<dbReference type="GO" id="GO:0005524">
    <property type="term" value="F:ATP binding"/>
    <property type="evidence" value="ECO:0007669"/>
    <property type="project" value="UniProtKB-KW"/>
</dbReference>
<organism evidence="11 12">
    <name type="scientific">Bosea lupini</name>
    <dbReference type="NCBI Taxonomy" id="1036779"/>
    <lineage>
        <taxon>Bacteria</taxon>
        <taxon>Pseudomonadati</taxon>
        <taxon>Pseudomonadota</taxon>
        <taxon>Alphaproteobacteria</taxon>
        <taxon>Hyphomicrobiales</taxon>
        <taxon>Boseaceae</taxon>
        <taxon>Bosea</taxon>
    </lineage>
</organism>
<dbReference type="Gene3D" id="3.40.50.2300">
    <property type="match status" value="1"/>
</dbReference>
<keyword evidence="8" id="KW-0597">Phosphoprotein</keyword>
<name>A0A1H7UHV2_9HYPH</name>
<dbReference type="Proteomes" id="UP000199664">
    <property type="component" value="Unassembled WGS sequence"/>
</dbReference>
<dbReference type="FunFam" id="3.40.50.300:FF:000006">
    <property type="entry name" value="DNA-binding transcriptional regulator NtrC"/>
    <property type="match status" value="1"/>
</dbReference>
<dbReference type="STRING" id="1036779.SAMN04515666_106285"/>
<feature type="modified residue" description="4-aspartylphosphate" evidence="8">
    <location>
        <position position="54"/>
    </location>
</feature>
<keyword evidence="7" id="KW-0804">Transcription</keyword>
<dbReference type="Gene3D" id="3.40.50.300">
    <property type="entry name" value="P-loop containing nucleotide triphosphate hydrolases"/>
    <property type="match status" value="1"/>
</dbReference>
<dbReference type="Gene3D" id="1.10.8.60">
    <property type="match status" value="1"/>
</dbReference>
<dbReference type="InterPro" id="IPR011006">
    <property type="entry name" value="CheY-like_superfamily"/>
</dbReference>
<dbReference type="Pfam" id="PF00158">
    <property type="entry name" value="Sigma54_activat"/>
    <property type="match status" value="1"/>
</dbReference>
<dbReference type="InterPro" id="IPR002197">
    <property type="entry name" value="HTH_Fis"/>
</dbReference>
<keyword evidence="2" id="KW-0067">ATP-binding</keyword>
<dbReference type="Pfam" id="PF00072">
    <property type="entry name" value="Response_reg"/>
    <property type="match status" value="1"/>
</dbReference>
<dbReference type="InterPro" id="IPR058031">
    <property type="entry name" value="AAA_lid_NorR"/>
</dbReference>
<dbReference type="InterPro" id="IPR025662">
    <property type="entry name" value="Sigma_54_int_dom_ATP-bd_1"/>
</dbReference>
<evidence type="ECO:0000259" key="10">
    <source>
        <dbReference type="PROSITE" id="PS50110"/>
    </source>
</evidence>
<dbReference type="InterPro" id="IPR009057">
    <property type="entry name" value="Homeodomain-like_sf"/>
</dbReference>
<keyword evidence="3" id="KW-0902">Two-component regulatory system</keyword>
<dbReference type="InterPro" id="IPR027417">
    <property type="entry name" value="P-loop_NTPase"/>
</dbReference>
<evidence type="ECO:0000313" key="11">
    <source>
        <dbReference type="EMBL" id="SEL96640.1"/>
    </source>
</evidence>
<dbReference type="CDD" id="cd00009">
    <property type="entry name" value="AAA"/>
    <property type="match status" value="1"/>
</dbReference>
<dbReference type="PRINTS" id="PR01590">
    <property type="entry name" value="HTHFIS"/>
</dbReference>
<protein>
    <submittedName>
        <fullName evidence="11">Two-component system, NtrC family, response regulator</fullName>
    </submittedName>
</protein>
<dbReference type="Gene3D" id="1.10.10.60">
    <property type="entry name" value="Homeodomain-like"/>
    <property type="match status" value="1"/>
</dbReference>
<dbReference type="GO" id="GO:0043565">
    <property type="term" value="F:sequence-specific DNA binding"/>
    <property type="evidence" value="ECO:0007669"/>
    <property type="project" value="InterPro"/>
</dbReference>
<keyword evidence="6" id="KW-0010">Activator</keyword>
<dbReference type="EMBL" id="FOAN01000006">
    <property type="protein sequence ID" value="SEL96640.1"/>
    <property type="molecule type" value="Genomic_DNA"/>
</dbReference>
<dbReference type="SUPFAM" id="SSF52540">
    <property type="entry name" value="P-loop containing nucleoside triphosphate hydrolases"/>
    <property type="match status" value="1"/>
</dbReference>
<dbReference type="SMART" id="SM00382">
    <property type="entry name" value="AAA"/>
    <property type="match status" value="1"/>
</dbReference>
<dbReference type="PROSITE" id="PS50045">
    <property type="entry name" value="SIGMA54_INTERACT_4"/>
    <property type="match status" value="1"/>
</dbReference>
<dbReference type="InterPro" id="IPR002078">
    <property type="entry name" value="Sigma_54_int"/>
</dbReference>
<evidence type="ECO:0000256" key="3">
    <source>
        <dbReference type="ARBA" id="ARBA00023012"/>
    </source>
</evidence>
<evidence type="ECO:0000256" key="1">
    <source>
        <dbReference type="ARBA" id="ARBA00022741"/>
    </source>
</evidence>
<dbReference type="SUPFAM" id="SSF46689">
    <property type="entry name" value="Homeodomain-like"/>
    <property type="match status" value="1"/>
</dbReference>
<dbReference type="InterPro" id="IPR001789">
    <property type="entry name" value="Sig_transdc_resp-reg_receiver"/>
</dbReference>
<dbReference type="GO" id="GO:0000160">
    <property type="term" value="P:phosphorelay signal transduction system"/>
    <property type="evidence" value="ECO:0007669"/>
    <property type="project" value="UniProtKB-KW"/>
</dbReference>
<dbReference type="PROSITE" id="PS50110">
    <property type="entry name" value="RESPONSE_REGULATORY"/>
    <property type="match status" value="1"/>
</dbReference>
<dbReference type="PANTHER" id="PTHR32071">
    <property type="entry name" value="TRANSCRIPTIONAL REGULATORY PROTEIN"/>
    <property type="match status" value="1"/>
</dbReference>
<dbReference type="PROSITE" id="PS00676">
    <property type="entry name" value="SIGMA54_INTERACT_2"/>
    <property type="match status" value="1"/>
</dbReference>
<evidence type="ECO:0000256" key="8">
    <source>
        <dbReference type="PROSITE-ProRule" id="PRU00169"/>
    </source>
</evidence>
<feature type="domain" description="Response regulatory" evidence="10">
    <location>
        <begin position="5"/>
        <end position="120"/>
    </location>
</feature>
<dbReference type="InterPro" id="IPR003593">
    <property type="entry name" value="AAA+_ATPase"/>
</dbReference>
<dbReference type="InterPro" id="IPR025943">
    <property type="entry name" value="Sigma_54_int_dom_ATP-bd_2"/>
</dbReference>
<dbReference type="SUPFAM" id="SSF52172">
    <property type="entry name" value="CheY-like"/>
    <property type="match status" value="1"/>
</dbReference>
<dbReference type="AlphaFoldDB" id="A0A1H7UHV2"/>
<dbReference type="Pfam" id="PF25601">
    <property type="entry name" value="AAA_lid_14"/>
    <property type="match status" value="1"/>
</dbReference>
<dbReference type="InterPro" id="IPR025944">
    <property type="entry name" value="Sigma_54_int_dom_CS"/>
</dbReference>
<accession>A0A1H7UHV2</accession>
<dbReference type="RefSeq" id="WP_091837771.1">
    <property type="nucleotide sequence ID" value="NZ_FOAN01000006.1"/>
</dbReference>
<dbReference type="Pfam" id="PF02954">
    <property type="entry name" value="HTH_8"/>
    <property type="match status" value="1"/>
</dbReference>
<proteinExistence type="predicted"/>
<keyword evidence="12" id="KW-1185">Reference proteome</keyword>
<evidence type="ECO:0000256" key="7">
    <source>
        <dbReference type="ARBA" id="ARBA00023163"/>
    </source>
</evidence>
<evidence type="ECO:0000256" key="2">
    <source>
        <dbReference type="ARBA" id="ARBA00022840"/>
    </source>
</evidence>
<evidence type="ECO:0000256" key="5">
    <source>
        <dbReference type="ARBA" id="ARBA00023125"/>
    </source>
</evidence>
<dbReference type="PROSITE" id="PS00688">
    <property type="entry name" value="SIGMA54_INTERACT_3"/>
    <property type="match status" value="1"/>
</dbReference>
<dbReference type="OrthoDB" id="9762726at2"/>
<evidence type="ECO:0000313" key="12">
    <source>
        <dbReference type="Proteomes" id="UP000199664"/>
    </source>
</evidence>
<gene>
    <name evidence="11" type="ORF">SAMN04515666_106285</name>
</gene>
<evidence type="ECO:0000259" key="9">
    <source>
        <dbReference type="PROSITE" id="PS50045"/>
    </source>
</evidence>
<reference evidence="12" key="1">
    <citation type="submission" date="2016-10" db="EMBL/GenBank/DDBJ databases">
        <authorList>
            <person name="Varghese N."/>
            <person name="Submissions S."/>
        </authorList>
    </citation>
    <scope>NUCLEOTIDE SEQUENCE [LARGE SCALE GENOMIC DNA]</scope>
    <source>
        <strain evidence="12">LMG 26383,CCUG 61248,R- 45681</strain>
    </source>
</reference>
<keyword evidence="5" id="KW-0238">DNA-binding</keyword>
<dbReference type="SMART" id="SM00448">
    <property type="entry name" value="REC"/>
    <property type="match status" value="1"/>
</dbReference>
<evidence type="ECO:0000256" key="6">
    <source>
        <dbReference type="ARBA" id="ARBA00023159"/>
    </source>
</evidence>
<keyword evidence="4" id="KW-0805">Transcription regulation</keyword>
<evidence type="ECO:0000256" key="4">
    <source>
        <dbReference type="ARBA" id="ARBA00023015"/>
    </source>
</evidence>
<dbReference type="CDD" id="cd00156">
    <property type="entry name" value="REC"/>
    <property type="match status" value="1"/>
</dbReference>
<dbReference type="GO" id="GO:0006355">
    <property type="term" value="P:regulation of DNA-templated transcription"/>
    <property type="evidence" value="ECO:0007669"/>
    <property type="project" value="InterPro"/>
</dbReference>
<feature type="domain" description="Sigma-54 factor interaction" evidence="9">
    <location>
        <begin position="144"/>
        <end position="371"/>
    </location>
</feature>
<keyword evidence="1" id="KW-0547">Nucleotide-binding</keyword>
<sequence>MAPSTILIIDDEAGLRESLEETVRDLGYDAAMAASGRTGLDRLRGEAIDAVLLDLRLGGDMDGLAVLKAIRALPVPPPVTILTAYATAENTIEAIRLGAFDHLTKPIGRAELADNLTRMLALRAMEQTAPVAAEDAQLASRFTPIGLSEPMRMVQKAIGLAADSDTTVLVIGETGTGKELVARALHEYSRRKPEPFIAVNCAAIPSDLLESELFGHVKGAFTGASADRNGAFRDADGGTLFLDEIGDMPPAMQAKILRVLQDKIVTPVGGRPVQVDVRIVAATHRKLPERVAQGLFREDLYYRLNVLTIPLAPLRERLADIVPLAEHFLRLAARPGERPKRMTGALAAHLLSRPWPGNIRELKNAIDRAVVLARGDTLDVADMGDAGIETEPDVPPAGWLDGDLPTAVARLETEMIRRALQTCAGNRTEAARRLGINRQLLYTKIERYGLDAGEASGSMTGAVRNADSREIG</sequence>
<dbReference type="PROSITE" id="PS00675">
    <property type="entry name" value="SIGMA54_INTERACT_1"/>
    <property type="match status" value="1"/>
</dbReference>